<evidence type="ECO:0000313" key="2">
    <source>
        <dbReference type="EMBL" id="AHC13807.1"/>
    </source>
</evidence>
<keyword evidence="3" id="KW-1185">Reference proteome</keyword>
<accession>V5WDD9</accession>
<dbReference type="SUPFAM" id="SSF53850">
    <property type="entry name" value="Periplasmic binding protein-like II"/>
    <property type="match status" value="1"/>
</dbReference>
<dbReference type="Pfam" id="PF13343">
    <property type="entry name" value="SBP_bac_6"/>
    <property type="match status" value="1"/>
</dbReference>
<organism evidence="2 3">
    <name type="scientific">Salinispira pacifica</name>
    <dbReference type="NCBI Taxonomy" id="1307761"/>
    <lineage>
        <taxon>Bacteria</taxon>
        <taxon>Pseudomonadati</taxon>
        <taxon>Spirochaetota</taxon>
        <taxon>Spirochaetia</taxon>
        <taxon>Spirochaetales</taxon>
        <taxon>Spirochaetaceae</taxon>
        <taxon>Salinispira</taxon>
    </lineage>
</organism>
<dbReference type="PANTHER" id="PTHR30006:SF24">
    <property type="entry name" value="SLL0237 PROTEIN"/>
    <property type="match status" value="1"/>
</dbReference>
<protein>
    <submittedName>
        <fullName evidence="2">Ferric iron ABC transporter, iron-binding protein</fullName>
    </submittedName>
</protein>
<dbReference type="STRING" id="1307761.L21SP2_0373"/>
<sequence length="275" mass="30794">MRPLRQRVWTELESGEIRADVFWGSDPLVYNALEARGALSPFQPEAVASFRPEFQVDHDYTLVSERYGVIIYNSDALHVENVPTSFADLADPSLRERIVHADPTQSATALALVAGLYEISGNDWTLETRLRDNGLFLARRNGDVPMKIQEGEFDAGIAPHDPITRLRKKAQKEGYPLPLAIAWPSEGAIAIQRPIAISRNPARPAENQQIAEAFVRFLVSRKAQNMMANFGFVSVRSDVPVPSIVPEDVVVSRLDWETLTDRQEMIADEFAALFH</sequence>
<evidence type="ECO:0000313" key="3">
    <source>
        <dbReference type="Proteomes" id="UP000018680"/>
    </source>
</evidence>
<dbReference type="AlphaFoldDB" id="V5WDD9"/>
<proteinExistence type="predicted"/>
<dbReference type="EMBL" id="CP006939">
    <property type="protein sequence ID" value="AHC13807.1"/>
    <property type="molecule type" value="Genomic_DNA"/>
</dbReference>
<gene>
    <name evidence="2" type="ORF">L21SP2_0373</name>
</gene>
<dbReference type="HOGENOM" id="CLU_1011538_0_0_12"/>
<reference evidence="2 3" key="1">
    <citation type="journal article" date="2015" name="Stand. Genomic Sci.">
        <title>Complete genome sequence and description of Salinispira pacifica gen. nov., sp. nov., a novel spirochaete isolated form a hypersaline microbial mat.</title>
        <authorList>
            <person name="Ben Hania W."/>
            <person name="Joseph M."/>
            <person name="Schumann P."/>
            <person name="Bunk B."/>
            <person name="Fiebig A."/>
            <person name="Sproer C."/>
            <person name="Klenk H.P."/>
            <person name="Fardeau M.L."/>
            <person name="Spring S."/>
        </authorList>
    </citation>
    <scope>NUCLEOTIDE SEQUENCE [LARGE SCALE GENOMIC DNA]</scope>
    <source>
        <strain evidence="2 3">L21-RPul-D2</strain>
    </source>
</reference>
<dbReference type="KEGG" id="slr:L21SP2_0373"/>
<name>V5WDD9_9SPIO</name>
<dbReference type="Proteomes" id="UP000018680">
    <property type="component" value="Chromosome"/>
</dbReference>
<evidence type="ECO:0000256" key="1">
    <source>
        <dbReference type="ARBA" id="ARBA00022729"/>
    </source>
</evidence>
<keyword evidence="1" id="KW-0732">Signal</keyword>
<dbReference type="OrthoDB" id="9769319at2"/>
<dbReference type="eggNOG" id="COG1840">
    <property type="taxonomic scope" value="Bacteria"/>
</dbReference>
<dbReference type="Gene3D" id="3.40.190.10">
    <property type="entry name" value="Periplasmic binding protein-like II"/>
    <property type="match status" value="2"/>
</dbReference>
<dbReference type="PANTHER" id="PTHR30006">
    <property type="entry name" value="THIAMINE-BINDING PERIPLASMIC PROTEIN-RELATED"/>
    <property type="match status" value="1"/>
</dbReference>